<dbReference type="SUPFAM" id="SSF46689">
    <property type="entry name" value="Homeodomain-like"/>
    <property type="match status" value="1"/>
</dbReference>
<proteinExistence type="predicted"/>
<dbReference type="Proteomes" id="UP000179243">
    <property type="component" value="Unassembled WGS sequence"/>
</dbReference>
<gene>
    <name evidence="6" type="ORF">A2519_07140</name>
</gene>
<dbReference type="GO" id="GO:0043565">
    <property type="term" value="F:sequence-specific DNA binding"/>
    <property type="evidence" value="ECO:0007669"/>
    <property type="project" value="InterPro"/>
</dbReference>
<dbReference type="PANTHER" id="PTHR43280:SF30">
    <property type="entry name" value="MMSAB OPERON REGULATORY PROTEIN"/>
    <property type="match status" value="1"/>
</dbReference>
<keyword evidence="1" id="KW-0805">Transcription regulation</keyword>
<comment type="caution">
    <text evidence="6">The sequence shown here is derived from an EMBL/GenBank/DDBJ whole genome shotgun (WGS) entry which is preliminary data.</text>
</comment>
<dbReference type="InterPro" id="IPR018060">
    <property type="entry name" value="HTH_AraC"/>
</dbReference>
<keyword evidence="3" id="KW-0804">Transcription</keyword>
<evidence type="ECO:0000313" key="6">
    <source>
        <dbReference type="EMBL" id="OGK00240.1"/>
    </source>
</evidence>
<reference evidence="6 7" key="1">
    <citation type="journal article" date="2016" name="Nat. Commun.">
        <title>Thousands of microbial genomes shed light on interconnected biogeochemical processes in an aquifer system.</title>
        <authorList>
            <person name="Anantharaman K."/>
            <person name="Brown C.T."/>
            <person name="Hug L.A."/>
            <person name="Sharon I."/>
            <person name="Castelle C.J."/>
            <person name="Probst A.J."/>
            <person name="Thomas B.C."/>
            <person name="Singh A."/>
            <person name="Wilkins M.J."/>
            <person name="Karaoz U."/>
            <person name="Brodie E.L."/>
            <person name="Williams K.H."/>
            <person name="Hubbard S.S."/>
            <person name="Banfield J.F."/>
        </authorList>
    </citation>
    <scope>NUCLEOTIDE SEQUENCE [LARGE SCALE GENOMIC DNA]</scope>
</reference>
<keyword evidence="4" id="KW-0472">Membrane</keyword>
<dbReference type="AlphaFoldDB" id="A0A1F7F0Q8"/>
<name>A0A1F7F0Q8_UNCRA</name>
<feature type="transmembrane region" description="Helical" evidence="4">
    <location>
        <begin position="399"/>
        <end position="419"/>
    </location>
</feature>
<dbReference type="PANTHER" id="PTHR43280">
    <property type="entry name" value="ARAC-FAMILY TRANSCRIPTIONAL REGULATOR"/>
    <property type="match status" value="1"/>
</dbReference>
<dbReference type="Gene3D" id="1.10.10.60">
    <property type="entry name" value="Homeodomain-like"/>
    <property type="match status" value="1"/>
</dbReference>
<dbReference type="PROSITE" id="PS01124">
    <property type="entry name" value="HTH_ARAC_FAMILY_2"/>
    <property type="match status" value="1"/>
</dbReference>
<evidence type="ECO:0000256" key="2">
    <source>
        <dbReference type="ARBA" id="ARBA00023125"/>
    </source>
</evidence>
<dbReference type="EMBL" id="MFYX01000151">
    <property type="protein sequence ID" value="OGK00240.1"/>
    <property type="molecule type" value="Genomic_DNA"/>
</dbReference>
<dbReference type="SMART" id="SM00342">
    <property type="entry name" value="HTH_ARAC"/>
    <property type="match status" value="1"/>
</dbReference>
<organism evidence="6 7">
    <name type="scientific">Candidatus Raymondbacteria bacterium RIFOXYD12_FULL_49_13</name>
    <dbReference type="NCBI Taxonomy" id="1817890"/>
    <lineage>
        <taxon>Bacteria</taxon>
        <taxon>Raymondiibacteriota</taxon>
    </lineage>
</organism>
<dbReference type="InterPro" id="IPR009057">
    <property type="entry name" value="Homeodomain-like_sf"/>
</dbReference>
<dbReference type="GO" id="GO:0003700">
    <property type="term" value="F:DNA-binding transcription factor activity"/>
    <property type="evidence" value="ECO:0007669"/>
    <property type="project" value="InterPro"/>
</dbReference>
<keyword evidence="4" id="KW-0812">Transmembrane</keyword>
<evidence type="ECO:0000313" key="7">
    <source>
        <dbReference type="Proteomes" id="UP000179243"/>
    </source>
</evidence>
<dbReference type="PROSITE" id="PS00041">
    <property type="entry name" value="HTH_ARAC_FAMILY_1"/>
    <property type="match status" value="1"/>
</dbReference>
<sequence>MVFILGLFLCPHADALFSTDFEEPNPFAKWEIVSPSPVQDWAIVSDEYAASGAKGIRIASGDRYILTKRVLLSLNSPELKAGLYYSFDFKINKSDITADTSANIWCTLLSFVMSGNQSVLYGNPALLLEKKGPDVFVKMLMRQKHGDNPLTIPPNPMVCVVPGMWHSISVFISIRDSVLIDSLLYDNRFIGAGTRKLIGMPAMIEKVELGAEQAKRTPVSFICFDNISVSERRPASVKLMNQITISQRLNKTLFHIGDTLFLDMAFAPFGRKDYLDLNVRSSSFDTSKEDRFGVFNRKRNMVFSLYNSIRVPFKGDEGLNAWRGASAGDTSAQNTYPYTTFLFKKYRFYPDRGVGTVALRITGDLEPGAWEIHGCIVRTSDSVAVQNLAPLHFTIARKFPLIVLVGCGAALLIVFGIIFMRMTGRSKEKGPLQGNINEIADKIDVFLATAYTSSILSNEDIAKAVYLSRSHATALYRRARGISPMQRLRDIRMEKACEMLDKTDKTISDIGFAVGFNDQNIFLRNFKKYNKLSPTEYQKQKKTV</sequence>
<keyword evidence="4" id="KW-1133">Transmembrane helix</keyword>
<keyword evidence="2" id="KW-0238">DNA-binding</keyword>
<dbReference type="Pfam" id="PF12833">
    <property type="entry name" value="HTH_18"/>
    <property type="match status" value="1"/>
</dbReference>
<evidence type="ECO:0000256" key="4">
    <source>
        <dbReference type="SAM" id="Phobius"/>
    </source>
</evidence>
<evidence type="ECO:0000259" key="5">
    <source>
        <dbReference type="PROSITE" id="PS01124"/>
    </source>
</evidence>
<evidence type="ECO:0000256" key="3">
    <source>
        <dbReference type="ARBA" id="ARBA00023163"/>
    </source>
</evidence>
<feature type="domain" description="HTH araC/xylS-type" evidence="5">
    <location>
        <begin position="441"/>
        <end position="540"/>
    </location>
</feature>
<accession>A0A1F7F0Q8</accession>
<protein>
    <recommendedName>
        <fullName evidence="5">HTH araC/xylS-type domain-containing protein</fullName>
    </recommendedName>
</protein>
<evidence type="ECO:0000256" key="1">
    <source>
        <dbReference type="ARBA" id="ARBA00023015"/>
    </source>
</evidence>
<dbReference type="InterPro" id="IPR018062">
    <property type="entry name" value="HTH_AraC-typ_CS"/>
</dbReference>